<dbReference type="PANTHER" id="PTHR33840">
    <property type="match status" value="1"/>
</dbReference>
<sequence length="733" mass="81667">MTNWKCGSTRPGRKTPAIPPHAAIRSTPAKPDPSNPAMPTTPGSLVDDHPQNPPTAKAGLHPLTPKEEVLRHAAAACSDARTPDCQKTIHVGIFFDGTNNNMDRDKAEFPPSHSNVVTLYETYSDKLKDGYYRYYVPGVGTKFMDIGEPTESDDGKAYGKGGDPRINWALIQLVNSIHRAVFDDAPLLGAQEAGIEASLWPLYDEGSFDAARREKRMYFCEGLKGDDQKEFRRRKNLHCSVEKSECKDRQAKLEKRKKSTKVPPSPAEVTAIDQELAELDQRIAALEKYGRRDANFKPLLTRLTEALRSKKLPKVRLVNVSVFGFSRGAAQARAFCTFLQDILTAEGLGFFEKWMGKDAPGYALAGIPLRVQFLGLFDTVASAGMADASPLWRGFGGWANNTMDIPSCVERSVHYVAAHELRHAFPSSSLRRGKRVYPKNGLEVIYPGAHSNVGGGYNPGCQGKSRGGRRALLSQIPLTHMYKEARLWGVPLQSEAELLGNAMGRGAVADMQIADETERLFNAYLQQTAVTATPAEDMLKQHTQAYWRWREQKSPEEKFMQLDSVRNAPPQDRQDLIESEEDYRRDRSQVQQAMQAAVKAGHEDGDTPRFEPVASDYLQALQKPPLAAAASDFFDKLLHDSHATFYMLGPTTALDRRDLYEALLEKDPKTLNGVERRIVAGKGVFPILADADTQELLAAMKWYSRWALKYGANQTTRRETGGHIHYRRVFDAS</sequence>
<gene>
    <name evidence="3" type="ORF">CKY39_00810</name>
</gene>
<evidence type="ECO:0000256" key="1">
    <source>
        <dbReference type="SAM" id="MobiDB-lite"/>
    </source>
</evidence>
<dbReference type="Proteomes" id="UP000217154">
    <property type="component" value="Chromosome"/>
</dbReference>
<reference evidence="3 4" key="1">
    <citation type="submission" date="2017-09" db="EMBL/GenBank/DDBJ databases">
        <title>The diverse metabolic capabilities of V. boronicumulans make it an excellent choice for continued studies on novel biodegradation.</title>
        <authorList>
            <person name="Sun S."/>
        </authorList>
    </citation>
    <scope>NUCLEOTIDE SEQUENCE [LARGE SCALE GENOMIC DNA]</scope>
    <source>
        <strain evidence="3 4">J1</strain>
    </source>
</reference>
<evidence type="ECO:0000313" key="3">
    <source>
        <dbReference type="EMBL" id="ATA51928.1"/>
    </source>
</evidence>
<accession>A0A250DC21</accession>
<dbReference type="InterPro" id="IPR018712">
    <property type="entry name" value="Tle1-like_cat"/>
</dbReference>
<evidence type="ECO:0000259" key="2">
    <source>
        <dbReference type="Pfam" id="PF09994"/>
    </source>
</evidence>
<dbReference type="Pfam" id="PF09994">
    <property type="entry name" value="T6SS_Tle1-like_cat"/>
    <property type="match status" value="1"/>
</dbReference>
<evidence type="ECO:0000313" key="4">
    <source>
        <dbReference type="Proteomes" id="UP000217154"/>
    </source>
</evidence>
<proteinExistence type="predicted"/>
<name>A0A250DC21_9BURK</name>
<protein>
    <recommendedName>
        <fullName evidence="2">T6SS Phospholipase effector Tle1-like catalytic domain-containing protein</fullName>
    </recommendedName>
</protein>
<feature type="region of interest" description="Disordered" evidence="1">
    <location>
        <begin position="1"/>
        <end position="62"/>
    </location>
</feature>
<feature type="domain" description="T6SS Phospholipase effector Tle1-like catalytic" evidence="2">
    <location>
        <begin position="369"/>
        <end position="484"/>
    </location>
</feature>
<dbReference type="KEGG" id="vbo:CKY39_00810"/>
<organism evidence="3 4">
    <name type="scientific">Variovorax boronicumulans</name>
    <dbReference type="NCBI Taxonomy" id="436515"/>
    <lineage>
        <taxon>Bacteria</taxon>
        <taxon>Pseudomonadati</taxon>
        <taxon>Pseudomonadota</taxon>
        <taxon>Betaproteobacteria</taxon>
        <taxon>Burkholderiales</taxon>
        <taxon>Comamonadaceae</taxon>
        <taxon>Variovorax</taxon>
    </lineage>
</organism>
<dbReference type="AlphaFoldDB" id="A0A250DC21"/>
<dbReference type="PANTHER" id="PTHR33840:SF1">
    <property type="entry name" value="TLE1 PHOSPHOLIPASE DOMAIN-CONTAINING PROTEIN"/>
    <property type="match status" value="1"/>
</dbReference>
<dbReference type="EMBL" id="CP023284">
    <property type="protein sequence ID" value="ATA51928.1"/>
    <property type="molecule type" value="Genomic_DNA"/>
</dbReference>